<keyword evidence="6" id="KW-0677">Repeat</keyword>
<feature type="compositionally biased region" description="Acidic residues" evidence="17">
    <location>
        <begin position="1094"/>
        <end position="1108"/>
    </location>
</feature>
<dbReference type="EC" id="2.3.1.48" evidence="3 16"/>
<dbReference type="GO" id="GO:0031507">
    <property type="term" value="P:heterochromatin formation"/>
    <property type="evidence" value="ECO:0007669"/>
    <property type="project" value="UniProtKB-ARBA"/>
</dbReference>
<accession>A0A9P3L900</accession>
<organism evidence="20 21">
    <name type="scientific">Phanerochaete sordida</name>
    <dbReference type="NCBI Taxonomy" id="48140"/>
    <lineage>
        <taxon>Eukaryota</taxon>
        <taxon>Fungi</taxon>
        <taxon>Dikarya</taxon>
        <taxon>Basidiomycota</taxon>
        <taxon>Agaricomycotina</taxon>
        <taxon>Agaricomycetes</taxon>
        <taxon>Polyporales</taxon>
        <taxon>Phanerochaetaceae</taxon>
        <taxon>Phanerochaete</taxon>
    </lineage>
</organism>
<dbReference type="FunFam" id="3.40.630.30:FF:000001">
    <property type="entry name" value="Histone acetyltransferase"/>
    <property type="match status" value="1"/>
</dbReference>
<dbReference type="Pfam" id="PF00628">
    <property type="entry name" value="PHD"/>
    <property type="match status" value="2"/>
</dbReference>
<evidence type="ECO:0000256" key="2">
    <source>
        <dbReference type="ARBA" id="ARBA00010107"/>
    </source>
</evidence>
<keyword evidence="9" id="KW-0156">Chromatin regulator</keyword>
<feature type="compositionally biased region" description="Low complexity" evidence="17">
    <location>
        <begin position="44"/>
        <end position="57"/>
    </location>
</feature>
<feature type="compositionally biased region" description="Polar residues" evidence="17">
    <location>
        <begin position="467"/>
        <end position="479"/>
    </location>
</feature>
<dbReference type="GO" id="GO:0008270">
    <property type="term" value="F:zinc ion binding"/>
    <property type="evidence" value="ECO:0007669"/>
    <property type="project" value="UniProtKB-KW"/>
</dbReference>
<keyword evidence="8" id="KW-0862">Zinc</keyword>
<dbReference type="GO" id="GO:0005634">
    <property type="term" value="C:nucleus"/>
    <property type="evidence" value="ECO:0007669"/>
    <property type="project" value="UniProtKB-SubCell"/>
</dbReference>
<dbReference type="Proteomes" id="UP000703269">
    <property type="component" value="Unassembled WGS sequence"/>
</dbReference>
<feature type="region of interest" description="Disordered" evidence="17">
    <location>
        <begin position="115"/>
        <end position="158"/>
    </location>
</feature>
<evidence type="ECO:0000256" key="9">
    <source>
        <dbReference type="ARBA" id="ARBA00022853"/>
    </source>
</evidence>
<feature type="region of interest" description="Disordered" evidence="17">
    <location>
        <begin position="760"/>
        <end position="783"/>
    </location>
</feature>
<feature type="region of interest" description="Disordered" evidence="17">
    <location>
        <begin position="44"/>
        <end position="64"/>
    </location>
</feature>
<keyword evidence="10" id="KW-0007">Acetylation</keyword>
<keyword evidence="7 15" id="KW-0863">Zinc-finger</keyword>
<feature type="compositionally biased region" description="Acidic residues" evidence="17">
    <location>
        <begin position="1234"/>
        <end position="1283"/>
    </location>
</feature>
<evidence type="ECO:0000256" key="15">
    <source>
        <dbReference type="PROSITE-ProRule" id="PRU00146"/>
    </source>
</evidence>
<dbReference type="InterPro" id="IPR036388">
    <property type="entry name" value="WH-like_DNA-bd_sf"/>
</dbReference>
<feature type="compositionally biased region" description="Low complexity" evidence="17">
    <location>
        <begin position="1009"/>
        <end position="1022"/>
    </location>
</feature>
<evidence type="ECO:0000256" key="3">
    <source>
        <dbReference type="ARBA" id="ARBA00013184"/>
    </source>
</evidence>
<keyword evidence="21" id="KW-1185">Reference proteome</keyword>
<feature type="compositionally biased region" description="Polar residues" evidence="17">
    <location>
        <begin position="1179"/>
        <end position="1188"/>
    </location>
</feature>
<evidence type="ECO:0000256" key="12">
    <source>
        <dbReference type="ARBA" id="ARBA00023163"/>
    </source>
</evidence>
<dbReference type="PROSITE" id="PS50016">
    <property type="entry name" value="ZF_PHD_2"/>
    <property type="match status" value="2"/>
</dbReference>
<keyword evidence="13 16" id="KW-0539">Nucleus</keyword>
<dbReference type="SMART" id="SM00249">
    <property type="entry name" value="PHD"/>
    <property type="match status" value="2"/>
</dbReference>
<name>A0A9P3L900_9APHY</name>
<dbReference type="InterPro" id="IPR001965">
    <property type="entry name" value="Znf_PHD"/>
</dbReference>
<feature type="region of interest" description="Disordered" evidence="17">
    <location>
        <begin position="990"/>
        <end position="1283"/>
    </location>
</feature>
<feature type="domain" description="MYST-type HAT" evidence="19">
    <location>
        <begin position="500"/>
        <end position="820"/>
    </location>
</feature>
<evidence type="ECO:0000259" key="18">
    <source>
        <dbReference type="PROSITE" id="PS50016"/>
    </source>
</evidence>
<evidence type="ECO:0000256" key="11">
    <source>
        <dbReference type="ARBA" id="ARBA00023015"/>
    </source>
</evidence>
<dbReference type="PANTHER" id="PTHR10615">
    <property type="entry name" value="HISTONE ACETYLTRANSFERASE"/>
    <property type="match status" value="1"/>
</dbReference>
<feature type="domain" description="PHD-type" evidence="18">
    <location>
        <begin position="211"/>
        <end position="261"/>
    </location>
</feature>
<keyword evidence="12" id="KW-0804">Transcription</keyword>
<dbReference type="GO" id="GO:0003682">
    <property type="term" value="F:chromatin binding"/>
    <property type="evidence" value="ECO:0007669"/>
    <property type="project" value="TreeGrafter"/>
</dbReference>
<dbReference type="CDD" id="cd15526">
    <property type="entry name" value="PHD1_MOZ_d4"/>
    <property type="match status" value="1"/>
</dbReference>
<comment type="similarity">
    <text evidence="2 16">Belongs to the MYST (SAS/MOZ) family.</text>
</comment>
<dbReference type="SUPFAM" id="SSF55729">
    <property type="entry name" value="Acyl-CoA N-acyltransferases (Nat)"/>
    <property type="match status" value="1"/>
</dbReference>
<comment type="caution">
    <text evidence="20">The sequence shown here is derived from an EMBL/GenBank/DDBJ whole genome shotgun (WGS) entry which is preliminary data.</text>
</comment>
<dbReference type="InterPro" id="IPR016181">
    <property type="entry name" value="Acyl_CoA_acyltransferase"/>
</dbReference>
<dbReference type="InterPro" id="IPR040706">
    <property type="entry name" value="Zf-MYST"/>
</dbReference>
<feature type="region of interest" description="Disordered" evidence="17">
    <location>
        <begin position="444"/>
        <end position="497"/>
    </location>
</feature>
<feature type="region of interest" description="Disordered" evidence="17">
    <location>
        <begin position="891"/>
        <end position="969"/>
    </location>
</feature>
<evidence type="ECO:0000313" key="21">
    <source>
        <dbReference type="Proteomes" id="UP000703269"/>
    </source>
</evidence>
<dbReference type="GO" id="GO:0006357">
    <property type="term" value="P:regulation of transcription by RNA polymerase II"/>
    <property type="evidence" value="ECO:0007669"/>
    <property type="project" value="TreeGrafter"/>
</dbReference>
<comment type="catalytic activity">
    <reaction evidence="16">
        <text>L-lysyl-[protein] + acetyl-CoA = N(6)-acetyl-L-lysyl-[protein] + CoA + H(+)</text>
        <dbReference type="Rhea" id="RHEA:45948"/>
        <dbReference type="Rhea" id="RHEA-COMP:9752"/>
        <dbReference type="Rhea" id="RHEA-COMP:10731"/>
        <dbReference type="ChEBI" id="CHEBI:15378"/>
        <dbReference type="ChEBI" id="CHEBI:29969"/>
        <dbReference type="ChEBI" id="CHEBI:57287"/>
        <dbReference type="ChEBI" id="CHEBI:57288"/>
        <dbReference type="ChEBI" id="CHEBI:61930"/>
        <dbReference type="EC" id="2.3.1.48"/>
    </reaction>
</comment>
<dbReference type="GO" id="GO:0004402">
    <property type="term" value="F:histone acetyltransferase activity"/>
    <property type="evidence" value="ECO:0007669"/>
    <property type="project" value="InterPro"/>
</dbReference>
<feature type="compositionally biased region" description="Basic residues" evidence="17">
    <location>
        <begin position="1057"/>
        <end position="1075"/>
    </location>
</feature>
<feature type="compositionally biased region" description="Acidic residues" evidence="17">
    <location>
        <begin position="1164"/>
        <end position="1174"/>
    </location>
</feature>
<dbReference type="GO" id="GO:0003712">
    <property type="term" value="F:transcription coregulator activity"/>
    <property type="evidence" value="ECO:0007669"/>
    <property type="project" value="TreeGrafter"/>
</dbReference>
<dbReference type="PANTHER" id="PTHR10615:SF161">
    <property type="entry name" value="HISTONE ACETYLTRANSFERASE KAT7"/>
    <property type="match status" value="1"/>
</dbReference>
<feature type="region of interest" description="Disordered" evidence="17">
    <location>
        <begin position="274"/>
        <end position="405"/>
    </location>
</feature>
<evidence type="ECO:0000313" key="20">
    <source>
        <dbReference type="EMBL" id="GJE85513.1"/>
    </source>
</evidence>
<feature type="region of interest" description="Disordered" evidence="17">
    <location>
        <begin position="419"/>
        <end position="438"/>
    </location>
</feature>
<comment type="subcellular location">
    <subcellularLocation>
        <location evidence="1 16">Nucleus</location>
    </subcellularLocation>
</comment>
<gene>
    <name evidence="20" type="ORF">PsYK624_015920</name>
</gene>
<dbReference type="InterPro" id="IPR019787">
    <property type="entry name" value="Znf_PHD-finger"/>
</dbReference>
<dbReference type="InterPro" id="IPR011011">
    <property type="entry name" value="Znf_FYVE_PHD"/>
</dbReference>
<feature type="compositionally biased region" description="Polar residues" evidence="17">
    <location>
        <begin position="1037"/>
        <end position="1056"/>
    </location>
</feature>
<feature type="compositionally biased region" description="Polar residues" evidence="17">
    <location>
        <begin position="296"/>
        <end position="305"/>
    </location>
</feature>
<feature type="compositionally biased region" description="Polar residues" evidence="17">
    <location>
        <begin position="941"/>
        <end position="950"/>
    </location>
</feature>
<dbReference type="Gene3D" id="3.30.40.10">
    <property type="entry name" value="Zinc/RING finger domain, C3HC4 (zinc finger)"/>
    <property type="match status" value="1"/>
</dbReference>
<feature type="compositionally biased region" description="Basic and acidic residues" evidence="17">
    <location>
        <begin position="1189"/>
        <end position="1205"/>
    </location>
</feature>
<dbReference type="PROSITE" id="PS51726">
    <property type="entry name" value="MYST_HAT"/>
    <property type="match status" value="1"/>
</dbReference>
<dbReference type="InterPro" id="IPR013083">
    <property type="entry name" value="Znf_RING/FYVE/PHD"/>
</dbReference>
<evidence type="ECO:0000259" key="19">
    <source>
        <dbReference type="PROSITE" id="PS51726"/>
    </source>
</evidence>
<sequence length="1283" mass="141182">MCLFTVQTSEPQVAAAPVLDDSHPPGGTMTALVSLQQAAMRLSATPSALPSASTSPTEDGTPFYHGPDDIPIDPALHGPQVDPALLVPNIVTNGDVEIPVLSEPLQKIPFQPHLQYIQGPQGDPFAPQPPPSFFQPEVEPSIPSKPPKKKRRPQREPECGLCGGDDFKNKEGVRERMVSCADCGRSGHPACLKLADQAKTIFSYEWQCTECKTCEVCQEKDGDNRFLLCDSCDRGWHMECLDPPIEQPPPGSWYCPACPPPPVLEHSPEFYTPTSTAELAPASPARPPVPLREASVASSSRSTGPASAVKSRRKGKAKATATDESEVDLEDVATPTRPSRHKGPAKGKAQLRSEAEPDTEGAAVPDTRPHKRLRVRLSSPVPPSPKPTKIRLRLPARKGKERAEELDDVKKGIFDDILPPEERDVHPTSIVQADKARFERSRAVADEKLMPPPSLPDPVVDEHPVAESSSRPLRSSLQKHTPAPSASPAPSTPLPTTHPDNYLRIRYIRFGEFDIQTWYDAPFPEEYMTIPDGRLWICEFCLKYMKSKFNAYRHKLKCKMRHPPGDEIYRDGAVAIFEVDGRKNKIYCQNLCLLSKMFLDHKSLFYDVEPFLFYVMTEVDDVGARFVGYFSKEKRSPKDYNVSCIMTLPVRQRQGWGNLLIDFSYLLSKKERRTGSPEKPLSALGALGYRNYWTLAIMRYLRTAPEHPRLEDISEATSMTLEDICSTLAHSHMIDIHDRVPTPRPLPGQAIKIVKGRKSNVARKNLQRPTTHDDDKAKGPFVPPTSYTIKFEREAVEQYVAKWEAKGYLRLRPENLKWSPFLIARTRKSDGLPVEDQVPPSATTEALTPATDALVTPLAGTSSDFFNLQDSTASPLALFDDDEVVQIARRPSADEDALPEFDSPGPSQSSLRTPTRLRRQQSSSPTNNDATPRPKRHRRSTTGNVATMSSSKKRSDRPAARRTRSAVQMPFRASDEDLIAEDAALAARLAAEEDAPRRQLRSRSNTEQSPTRPISPTTPRSISPRKRKRVESPPNTPTTRQTRSQALQPTPPSNRRSSSHRTPAKRRKPSRRPSRLAKEVVNGDDAASVASQEPEADPEPGLEPEPEDAADHASEPASPTDEGLGESVADPGADAGAEDRPEVAEDPDAMEVEAVVDPAHSEPAAEDDAAYEDVETPHTGASRQSVGRTSDDTVCHTEEPLRAADKTTPPTALTELPMDDIVPVGGEAAAEAPVIEDEPDIDAEGDEDAEGELDADGEDDIDAEGEPDTGEDLDVDIDIEDVF</sequence>
<feature type="compositionally biased region" description="Polar residues" evidence="17">
    <location>
        <begin position="920"/>
        <end position="930"/>
    </location>
</feature>
<feature type="domain" description="PHD-type" evidence="18">
    <location>
        <begin position="156"/>
        <end position="214"/>
    </location>
</feature>
<evidence type="ECO:0000256" key="17">
    <source>
        <dbReference type="SAM" id="MobiDB-lite"/>
    </source>
</evidence>
<evidence type="ECO:0000256" key="13">
    <source>
        <dbReference type="ARBA" id="ARBA00023242"/>
    </source>
</evidence>
<feature type="compositionally biased region" description="Basic residues" evidence="17">
    <location>
        <begin position="951"/>
        <end position="964"/>
    </location>
</feature>
<evidence type="ECO:0000256" key="8">
    <source>
        <dbReference type="ARBA" id="ARBA00022833"/>
    </source>
</evidence>
<evidence type="ECO:0000256" key="1">
    <source>
        <dbReference type="ARBA" id="ARBA00004123"/>
    </source>
</evidence>
<dbReference type="FunFam" id="3.30.60.60:FF:000001">
    <property type="entry name" value="Histone acetyltransferase"/>
    <property type="match status" value="1"/>
</dbReference>
<dbReference type="Gene3D" id="3.30.60.60">
    <property type="entry name" value="N-acetyl transferase-like"/>
    <property type="match status" value="1"/>
</dbReference>
<protein>
    <recommendedName>
        <fullName evidence="3 16">Histone acetyltransferase</fullName>
        <ecNumber evidence="3 16">2.3.1.48</ecNumber>
    </recommendedName>
</protein>
<evidence type="ECO:0000256" key="6">
    <source>
        <dbReference type="ARBA" id="ARBA00022737"/>
    </source>
</evidence>
<dbReference type="Pfam" id="PF17772">
    <property type="entry name" value="zf-MYST"/>
    <property type="match status" value="1"/>
</dbReference>
<dbReference type="OrthoDB" id="787137at2759"/>
<evidence type="ECO:0000256" key="16">
    <source>
        <dbReference type="RuleBase" id="RU361211"/>
    </source>
</evidence>
<dbReference type="InterPro" id="IPR050603">
    <property type="entry name" value="MYST_HAT"/>
</dbReference>
<evidence type="ECO:0000256" key="14">
    <source>
        <dbReference type="PIRSR" id="PIRSR602717-51"/>
    </source>
</evidence>
<feature type="compositionally biased region" description="Basic residues" evidence="17">
    <location>
        <begin position="388"/>
        <end position="400"/>
    </location>
</feature>
<dbReference type="Gene3D" id="3.40.630.30">
    <property type="match status" value="1"/>
</dbReference>
<reference evidence="20 21" key="1">
    <citation type="submission" date="2021-08" db="EMBL/GenBank/DDBJ databases">
        <title>Draft Genome Sequence of Phanerochaete sordida strain YK-624.</title>
        <authorList>
            <person name="Mori T."/>
            <person name="Dohra H."/>
            <person name="Suzuki T."/>
            <person name="Kawagishi H."/>
            <person name="Hirai H."/>
        </authorList>
    </citation>
    <scope>NUCLEOTIDE SEQUENCE [LARGE SCALE GENOMIC DNA]</scope>
    <source>
        <strain evidence="20 21">YK-624</strain>
    </source>
</reference>
<evidence type="ECO:0000256" key="7">
    <source>
        <dbReference type="ARBA" id="ARBA00022771"/>
    </source>
</evidence>
<keyword evidence="11" id="KW-0805">Transcription regulation</keyword>
<keyword evidence="5" id="KW-0479">Metal-binding</keyword>
<dbReference type="GO" id="GO:1990467">
    <property type="term" value="C:NuA3a histone acetyltransferase complex"/>
    <property type="evidence" value="ECO:0007669"/>
    <property type="project" value="TreeGrafter"/>
</dbReference>
<dbReference type="InterPro" id="IPR002717">
    <property type="entry name" value="HAT_MYST-type"/>
</dbReference>
<dbReference type="SUPFAM" id="SSF57903">
    <property type="entry name" value="FYVE/PHD zinc finger"/>
    <property type="match status" value="2"/>
</dbReference>
<evidence type="ECO:0000256" key="4">
    <source>
        <dbReference type="ARBA" id="ARBA00022679"/>
    </source>
</evidence>
<evidence type="ECO:0000256" key="5">
    <source>
        <dbReference type="ARBA" id="ARBA00022723"/>
    </source>
</evidence>
<evidence type="ECO:0000256" key="10">
    <source>
        <dbReference type="ARBA" id="ARBA00022990"/>
    </source>
</evidence>
<proteinExistence type="inferred from homology"/>
<dbReference type="EMBL" id="BPQB01000002">
    <property type="protein sequence ID" value="GJE85513.1"/>
    <property type="molecule type" value="Genomic_DNA"/>
</dbReference>
<dbReference type="Pfam" id="PF01853">
    <property type="entry name" value="MOZ_SAS"/>
    <property type="match status" value="1"/>
</dbReference>
<feature type="active site" description="Proton donor/acceptor" evidence="14">
    <location>
        <position position="678"/>
    </location>
</feature>
<dbReference type="FunFam" id="3.30.40.10:FF:000005">
    <property type="entry name" value="zinc finger protein isoform X1"/>
    <property type="match status" value="1"/>
</dbReference>
<dbReference type="Gene3D" id="1.10.10.10">
    <property type="entry name" value="Winged helix-like DNA-binding domain superfamily/Winged helix DNA-binding domain"/>
    <property type="match status" value="1"/>
</dbReference>
<keyword evidence="4" id="KW-0808">Transferase</keyword>